<comment type="caution">
    <text evidence="1">The sequence shown here is derived from an EMBL/GenBank/DDBJ whole genome shotgun (WGS) entry which is preliminary data.</text>
</comment>
<accession>A0A7J5YGW9</accession>
<proteinExistence type="predicted"/>
<dbReference type="AlphaFoldDB" id="A0A7J5YGW9"/>
<sequence>MRGAPGQDSYSERLVGEEGLGLSTGGVGAHGAAEGQLTGAGHVGLQVGVDQGLDVVRGEGDGHQQDVLLPSLTQAFNHIVRLGAEPLHGPHLEDPTPDRTTVSFHKKPTCGGAAVLRILREGHRSLHTVLLHLLDGFLRPAALDEAWVQADVSDVMSVSSQGVGSIPSLLYPSSSSSESQIRIEPPTISPTGHLSKLVEGAVFLLDVVLSEPLDGFRVGHPLERPLGWFEVLGGEKNYYIYYINIKELRYIEKKAAYGVDVVEQLSGGGLQHSVHHVTHQVLQSVQQVFKRNEGTLGLDVSAGAGLLRPVGLGDGEGVPQGGDAGLQVELRGLRQVRLLAKVVQVKERGAALHLRLHQAHAEHLGHVLPSDQHVSVVQLHIHVRLLVQEVVGPASRAKPISSR</sequence>
<name>A0A7J5YGW9_DISMA</name>
<gene>
    <name evidence="1" type="ORF">F7725_015239</name>
</gene>
<dbReference type="OrthoDB" id="10672224at2759"/>
<keyword evidence="2" id="KW-1185">Reference proteome</keyword>
<protein>
    <submittedName>
        <fullName evidence="1">Uncharacterized protein</fullName>
    </submittedName>
</protein>
<feature type="non-terminal residue" evidence="1">
    <location>
        <position position="403"/>
    </location>
</feature>
<dbReference type="Proteomes" id="UP000518266">
    <property type="component" value="Unassembled WGS sequence"/>
</dbReference>
<organism evidence="1 2">
    <name type="scientific">Dissostichus mawsoni</name>
    <name type="common">Antarctic cod</name>
    <dbReference type="NCBI Taxonomy" id="36200"/>
    <lineage>
        <taxon>Eukaryota</taxon>
        <taxon>Metazoa</taxon>
        <taxon>Chordata</taxon>
        <taxon>Craniata</taxon>
        <taxon>Vertebrata</taxon>
        <taxon>Euteleostomi</taxon>
        <taxon>Actinopterygii</taxon>
        <taxon>Neopterygii</taxon>
        <taxon>Teleostei</taxon>
        <taxon>Neoteleostei</taxon>
        <taxon>Acanthomorphata</taxon>
        <taxon>Eupercaria</taxon>
        <taxon>Perciformes</taxon>
        <taxon>Notothenioidei</taxon>
        <taxon>Nototheniidae</taxon>
        <taxon>Dissostichus</taxon>
    </lineage>
</organism>
<reference evidence="1 2" key="1">
    <citation type="submission" date="2020-03" db="EMBL/GenBank/DDBJ databases">
        <title>Dissostichus mawsoni Genome sequencing and assembly.</title>
        <authorList>
            <person name="Park H."/>
        </authorList>
    </citation>
    <scope>NUCLEOTIDE SEQUENCE [LARGE SCALE GENOMIC DNA]</scope>
    <source>
        <strain evidence="1">DM0001</strain>
        <tissue evidence="1">Muscle</tissue>
    </source>
</reference>
<dbReference type="EMBL" id="JAAKFY010000012">
    <property type="protein sequence ID" value="KAF3848742.1"/>
    <property type="molecule type" value="Genomic_DNA"/>
</dbReference>
<evidence type="ECO:0000313" key="2">
    <source>
        <dbReference type="Proteomes" id="UP000518266"/>
    </source>
</evidence>
<evidence type="ECO:0000313" key="1">
    <source>
        <dbReference type="EMBL" id="KAF3848742.1"/>
    </source>
</evidence>